<accession>A0AAV4P6D9</accession>
<reference evidence="1 2" key="1">
    <citation type="submission" date="2021-06" db="EMBL/GenBank/DDBJ databases">
        <title>Caerostris darwini draft genome.</title>
        <authorList>
            <person name="Kono N."/>
            <person name="Arakawa K."/>
        </authorList>
    </citation>
    <scope>NUCLEOTIDE SEQUENCE [LARGE SCALE GENOMIC DNA]</scope>
</reference>
<evidence type="ECO:0000313" key="1">
    <source>
        <dbReference type="EMBL" id="GIX92770.1"/>
    </source>
</evidence>
<gene>
    <name evidence="1" type="ORF">CDAR_321301</name>
</gene>
<dbReference type="EMBL" id="BPLQ01002426">
    <property type="protein sequence ID" value="GIX92770.1"/>
    <property type="molecule type" value="Genomic_DNA"/>
</dbReference>
<organism evidence="1 2">
    <name type="scientific">Caerostris darwini</name>
    <dbReference type="NCBI Taxonomy" id="1538125"/>
    <lineage>
        <taxon>Eukaryota</taxon>
        <taxon>Metazoa</taxon>
        <taxon>Ecdysozoa</taxon>
        <taxon>Arthropoda</taxon>
        <taxon>Chelicerata</taxon>
        <taxon>Arachnida</taxon>
        <taxon>Araneae</taxon>
        <taxon>Araneomorphae</taxon>
        <taxon>Entelegynae</taxon>
        <taxon>Araneoidea</taxon>
        <taxon>Araneidae</taxon>
        <taxon>Caerostris</taxon>
    </lineage>
</organism>
<sequence>MASKTGVRERKDPKTVCLIAKVKRKIGEREVRVAFVKAFQTDLLQFGYANVSQPCTIEIVVPNSQFLVVILKDFRSQFGSHFQPVVIHGDRFLANKKWSKATINTSG</sequence>
<evidence type="ECO:0000313" key="2">
    <source>
        <dbReference type="Proteomes" id="UP001054837"/>
    </source>
</evidence>
<name>A0AAV4P6D9_9ARAC</name>
<keyword evidence="2" id="KW-1185">Reference proteome</keyword>
<dbReference type="AlphaFoldDB" id="A0AAV4P6D9"/>
<dbReference type="Proteomes" id="UP001054837">
    <property type="component" value="Unassembled WGS sequence"/>
</dbReference>
<protein>
    <submittedName>
        <fullName evidence="1">Uncharacterized protein</fullName>
    </submittedName>
</protein>
<proteinExistence type="predicted"/>
<comment type="caution">
    <text evidence="1">The sequence shown here is derived from an EMBL/GenBank/DDBJ whole genome shotgun (WGS) entry which is preliminary data.</text>
</comment>